<feature type="region of interest" description="Disordered" evidence="1">
    <location>
        <begin position="40"/>
        <end position="64"/>
    </location>
</feature>
<reference evidence="2 3" key="1">
    <citation type="submission" date="2024-04" db="EMBL/GenBank/DDBJ databases">
        <title>Genome sequencing and metabolic network reconstruction of aminoacids and betaine degradation by Anoxynatronum sibiricum.</title>
        <authorList>
            <person name="Detkova E.N."/>
            <person name="Boltjanskaja Y.V."/>
            <person name="Mardanov A.V."/>
            <person name="Kevbrin V."/>
        </authorList>
    </citation>
    <scope>NUCLEOTIDE SEQUENCE [LARGE SCALE GENOMIC DNA]</scope>
    <source>
        <strain evidence="2 3">Z-7981</strain>
    </source>
</reference>
<gene>
    <name evidence="2" type="ORF">AAIG11_16625</name>
</gene>
<protein>
    <submittedName>
        <fullName evidence="2">Uncharacterized protein</fullName>
    </submittedName>
</protein>
<comment type="caution">
    <text evidence="2">The sequence shown here is derived from an EMBL/GenBank/DDBJ whole genome shotgun (WGS) entry which is preliminary data.</text>
</comment>
<name>A0ABU9W0G8_9CLOT</name>
<evidence type="ECO:0000313" key="3">
    <source>
        <dbReference type="Proteomes" id="UP001407405"/>
    </source>
</evidence>
<organism evidence="2 3">
    <name type="scientific">Anoxynatronum sibiricum</name>
    <dbReference type="NCBI Taxonomy" id="210623"/>
    <lineage>
        <taxon>Bacteria</taxon>
        <taxon>Bacillati</taxon>
        <taxon>Bacillota</taxon>
        <taxon>Clostridia</taxon>
        <taxon>Eubacteriales</taxon>
        <taxon>Clostridiaceae</taxon>
        <taxon>Anoxynatronum</taxon>
    </lineage>
</organism>
<evidence type="ECO:0000256" key="1">
    <source>
        <dbReference type="SAM" id="MobiDB-lite"/>
    </source>
</evidence>
<dbReference type="Proteomes" id="UP001407405">
    <property type="component" value="Unassembled WGS sequence"/>
</dbReference>
<keyword evidence="3" id="KW-1185">Reference proteome</keyword>
<sequence length="88" mass="9669">MGRLTVAATPIAAMTPKALPKYREACLAAGTAWQRGRRGLAKAFEGEGPGSSGEGVCRDDKKRRPTSSLWGRLFNRCFHSHFFEALCR</sequence>
<evidence type="ECO:0000313" key="2">
    <source>
        <dbReference type="EMBL" id="MEN1762116.1"/>
    </source>
</evidence>
<accession>A0ABU9W0G8</accession>
<proteinExistence type="predicted"/>
<dbReference type="EMBL" id="JBCITM010000028">
    <property type="protein sequence ID" value="MEN1762116.1"/>
    <property type="molecule type" value="Genomic_DNA"/>
</dbReference>